<keyword evidence="3" id="KW-1185">Reference proteome</keyword>
<keyword evidence="1" id="KW-1133">Transmembrane helix</keyword>
<dbReference type="RefSeq" id="WP_090718823.1">
    <property type="nucleotide sequence ID" value="NZ_CBCSKY010000050.1"/>
</dbReference>
<dbReference type="STRING" id="1174501.SAMN05216192_14712"/>
<reference evidence="3" key="1">
    <citation type="submission" date="2016-10" db="EMBL/GenBank/DDBJ databases">
        <authorList>
            <person name="Varghese N."/>
            <person name="Submissions S."/>
        </authorList>
    </citation>
    <scope>NUCLEOTIDE SEQUENCE [LARGE SCALE GENOMIC DNA]</scope>
    <source>
        <strain evidence="3">CGMCC 1.11012</strain>
    </source>
</reference>
<dbReference type="EMBL" id="FNDX01000047">
    <property type="protein sequence ID" value="SDK60899.1"/>
    <property type="molecule type" value="Genomic_DNA"/>
</dbReference>
<proteinExistence type="predicted"/>
<feature type="transmembrane region" description="Helical" evidence="1">
    <location>
        <begin position="29"/>
        <end position="49"/>
    </location>
</feature>
<sequence length="65" mass="7260">MAAILLLFLMIVLFEGVYLKVKKRKLRTYIIVYGVMLLALVYNLAAALLPEALNPNLIIEAVLGK</sequence>
<evidence type="ECO:0000313" key="3">
    <source>
        <dbReference type="Proteomes" id="UP000199050"/>
    </source>
</evidence>
<evidence type="ECO:0000256" key="1">
    <source>
        <dbReference type="SAM" id="Phobius"/>
    </source>
</evidence>
<evidence type="ECO:0000313" key="2">
    <source>
        <dbReference type="EMBL" id="SDK60899.1"/>
    </source>
</evidence>
<protein>
    <submittedName>
        <fullName evidence="2">Uncharacterized protein</fullName>
    </submittedName>
</protein>
<organism evidence="2 3">
    <name type="scientific">Paenibacillus typhae</name>
    <dbReference type="NCBI Taxonomy" id="1174501"/>
    <lineage>
        <taxon>Bacteria</taxon>
        <taxon>Bacillati</taxon>
        <taxon>Bacillota</taxon>
        <taxon>Bacilli</taxon>
        <taxon>Bacillales</taxon>
        <taxon>Paenibacillaceae</taxon>
        <taxon>Paenibacillus</taxon>
    </lineage>
</organism>
<dbReference type="Proteomes" id="UP000199050">
    <property type="component" value="Unassembled WGS sequence"/>
</dbReference>
<gene>
    <name evidence="2" type="ORF">SAMN05216192_14712</name>
</gene>
<keyword evidence="1" id="KW-0812">Transmembrane</keyword>
<dbReference type="AlphaFoldDB" id="A0A1G9DAJ0"/>
<keyword evidence="1" id="KW-0472">Membrane</keyword>
<accession>A0A1G9DAJ0</accession>
<name>A0A1G9DAJ0_9BACL</name>